<keyword evidence="3" id="KW-1185">Reference proteome</keyword>
<sequence>MRILIWFLFVFSSMEMALAAPTDICDIIKIPNCPGVTKQMRRTTFPTAPTPSTAAILNPSNVSFDRGAGLEAIAQAKNPVFFSIASGTGKMGGALISGSLDNSFFGNRVPELNEAIEERVSNDQQFKPKKFAFALGAKLIGNRKAGLDFGVIVKRHSEIKDINPGAGISGRYGMFHVGASIYQDDSWIDLTKFPNSQAAYGKDSLTDKFTVKTITGGFRLHNLAIDVGSITSDPDFFTEETKIMLYSAAYHFKNVLLNVAYRKEHSSAPIYKNGELEFEKDKSAIFASGQYSFGQHLIMGVNYNYFLLDEVSLSATLFI</sequence>
<name>A0AAX4HM87_9BACT</name>
<keyword evidence="1" id="KW-0732">Signal</keyword>
<protein>
    <recommendedName>
        <fullName evidence="4">PorV/PorQ family protein</fullName>
    </recommendedName>
</protein>
<feature type="signal peptide" evidence="1">
    <location>
        <begin position="1"/>
        <end position="19"/>
    </location>
</feature>
<evidence type="ECO:0008006" key="4">
    <source>
        <dbReference type="Google" id="ProtNLM"/>
    </source>
</evidence>
<dbReference type="KEGG" id="psti:SOO65_16545"/>
<evidence type="ECO:0000313" key="3">
    <source>
        <dbReference type="Proteomes" id="UP001324634"/>
    </source>
</evidence>
<dbReference type="RefSeq" id="WP_321392862.1">
    <property type="nucleotide sequence ID" value="NZ_CP139487.1"/>
</dbReference>
<proteinExistence type="predicted"/>
<organism evidence="2 3">
    <name type="scientific">Peredibacter starrii</name>
    <dbReference type="NCBI Taxonomy" id="28202"/>
    <lineage>
        <taxon>Bacteria</taxon>
        <taxon>Pseudomonadati</taxon>
        <taxon>Bdellovibrionota</taxon>
        <taxon>Bacteriovoracia</taxon>
        <taxon>Bacteriovoracales</taxon>
        <taxon>Bacteriovoracaceae</taxon>
        <taxon>Peredibacter</taxon>
    </lineage>
</organism>
<evidence type="ECO:0000313" key="2">
    <source>
        <dbReference type="EMBL" id="WPU64305.1"/>
    </source>
</evidence>
<feature type="chain" id="PRO_5043455584" description="PorV/PorQ family protein" evidence="1">
    <location>
        <begin position="20"/>
        <end position="319"/>
    </location>
</feature>
<dbReference type="Proteomes" id="UP001324634">
    <property type="component" value="Chromosome"/>
</dbReference>
<dbReference type="AlphaFoldDB" id="A0AAX4HM87"/>
<accession>A0AAX4HM87</accession>
<gene>
    <name evidence="2" type="ORF">SOO65_16545</name>
</gene>
<reference evidence="2 3" key="1">
    <citation type="submission" date="2023-11" db="EMBL/GenBank/DDBJ databases">
        <title>Peredibacter starrii A3.12.</title>
        <authorList>
            <person name="Mitchell R.J."/>
        </authorList>
    </citation>
    <scope>NUCLEOTIDE SEQUENCE [LARGE SCALE GENOMIC DNA]</scope>
    <source>
        <strain evidence="2 3">A3.12</strain>
    </source>
</reference>
<dbReference type="EMBL" id="CP139487">
    <property type="protein sequence ID" value="WPU64305.1"/>
    <property type="molecule type" value="Genomic_DNA"/>
</dbReference>
<evidence type="ECO:0000256" key="1">
    <source>
        <dbReference type="SAM" id="SignalP"/>
    </source>
</evidence>